<dbReference type="AlphaFoldDB" id="A0A9D1QD85"/>
<dbReference type="InterPro" id="IPR036866">
    <property type="entry name" value="RibonucZ/Hydroxyglut_hydro"/>
</dbReference>
<dbReference type="InterPro" id="IPR001279">
    <property type="entry name" value="Metallo-B-lactamas"/>
</dbReference>
<dbReference type="EMBL" id="DXHL01000017">
    <property type="protein sequence ID" value="HIW10439.1"/>
    <property type="molecule type" value="Genomic_DNA"/>
</dbReference>
<dbReference type="SUPFAM" id="SSF56281">
    <property type="entry name" value="Metallo-hydrolase/oxidoreductase"/>
    <property type="match status" value="1"/>
</dbReference>
<dbReference type="Pfam" id="PF12706">
    <property type="entry name" value="Lactamase_B_2"/>
    <property type="match status" value="1"/>
</dbReference>
<reference evidence="2" key="1">
    <citation type="journal article" date="2021" name="PeerJ">
        <title>Extensive microbial diversity within the chicken gut microbiome revealed by metagenomics and culture.</title>
        <authorList>
            <person name="Gilroy R."/>
            <person name="Ravi A."/>
            <person name="Getino M."/>
            <person name="Pursley I."/>
            <person name="Horton D.L."/>
            <person name="Alikhan N.F."/>
            <person name="Baker D."/>
            <person name="Gharbi K."/>
            <person name="Hall N."/>
            <person name="Watson M."/>
            <person name="Adriaenssens E.M."/>
            <person name="Foster-Nyarko E."/>
            <person name="Jarju S."/>
            <person name="Secka A."/>
            <person name="Antonio M."/>
            <person name="Oren A."/>
            <person name="Chaudhuri R.R."/>
            <person name="La Ragione R."/>
            <person name="Hildebrand F."/>
            <person name="Pallen M.J."/>
        </authorList>
    </citation>
    <scope>NUCLEOTIDE SEQUENCE</scope>
    <source>
        <strain evidence="2">ChiBcec15-1070</strain>
    </source>
</reference>
<dbReference type="Proteomes" id="UP000823926">
    <property type="component" value="Unassembled WGS sequence"/>
</dbReference>
<dbReference type="PANTHER" id="PTHR42663">
    <property type="entry name" value="HYDROLASE C777.06C-RELATED-RELATED"/>
    <property type="match status" value="1"/>
</dbReference>
<evidence type="ECO:0000259" key="1">
    <source>
        <dbReference type="SMART" id="SM00849"/>
    </source>
</evidence>
<gene>
    <name evidence="2" type="ORF">H9888_02955</name>
</gene>
<dbReference type="CDD" id="cd16279">
    <property type="entry name" value="metallo-hydrolase-like_MBL-fold"/>
    <property type="match status" value="1"/>
</dbReference>
<accession>A0A9D1QD85</accession>
<evidence type="ECO:0000313" key="2">
    <source>
        <dbReference type="EMBL" id="HIW10439.1"/>
    </source>
</evidence>
<reference evidence="2" key="2">
    <citation type="submission" date="2021-04" db="EMBL/GenBank/DDBJ databases">
        <authorList>
            <person name="Gilroy R."/>
        </authorList>
    </citation>
    <scope>NUCLEOTIDE SEQUENCE</scope>
    <source>
        <strain evidence="2">ChiBcec15-1070</strain>
    </source>
</reference>
<sequence length="258" mass="29300">MSETELTFLGTGTSQGVPIIGCHCPVCDSTDPHDKRLRSSVLIEQNGVRLVIDSGPDFRYQMLREGIDRIDAILYTHGHMDHVGGMDDVRAFNYVMGRAIDLYCEPRVERTLRRIFDYAFAEQRYPGVPEVVLHPIASDELPFTVHGVEVMPIRGMHYKLPVLGYRVGNIAYLTDMNAIEERELEKIRGVEVLVINALRRDPHLSHFTLDQALDIIAKTRPKRAYLTHISHQMGLYEDLCRVLPEGVFPAYDGLKIKA</sequence>
<proteinExistence type="predicted"/>
<evidence type="ECO:0000313" key="3">
    <source>
        <dbReference type="Proteomes" id="UP000823926"/>
    </source>
</evidence>
<name>A0A9D1QD85_9BACT</name>
<organism evidence="2 3">
    <name type="scientific">Candidatus Rikenella faecigallinarum</name>
    <dbReference type="NCBI Taxonomy" id="2838745"/>
    <lineage>
        <taxon>Bacteria</taxon>
        <taxon>Pseudomonadati</taxon>
        <taxon>Bacteroidota</taxon>
        <taxon>Bacteroidia</taxon>
        <taxon>Bacteroidales</taxon>
        <taxon>Rikenellaceae</taxon>
        <taxon>Rikenella</taxon>
    </lineage>
</organism>
<dbReference type="PANTHER" id="PTHR42663:SF6">
    <property type="entry name" value="HYDROLASE C777.06C-RELATED"/>
    <property type="match status" value="1"/>
</dbReference>
<dbReference type="Gene3D" id="3.60.15.10">
    <property type="entry name" value="Ribonuclease Z/Hydroxyacylglutathione hydrolase-like"/>
    <property type="match status" value="1"/>
</dbReference>
<protein>
    <submittedName>
        <fullName evidence="2">MBL fold metallo-hydrolase</fullName>
    </submittedName>
</protein>
<feature type="domain" description="Metallo-beta-lactamase" evidence="1">
    <location>
        <begin position="37"/>
        <end position="228"/>
    </location>
</feature>
<dbReference type="SMART" id="SM00849">
    <property type="entry name" value="Lactamase_B"/>
    <property type="match status" value="1"/>
</dbReference>
<comment type="caution">
    <text evidence="2">The sequence shown here is derived from an EMBL/GenBank/DDBJ whole genome shotgun (WGS) entry which is preliminary data.</text>
</comment>